<dbReference type="Pfam" id="PF01507">
    <property type="entry name" value="PAPS_reduct"/>
    <property type="match status" value="1"/>
</dbReference>
<dbReference type="AlphaFoldDB" id="A0A316YJ17"/>
<keyword evidence="6" id="KW-0548">Nucleotidyltransferase</keyword>
<dbReference type="GO" id="GO:0006747">
    <property type="term" value="P:FAD biosynthetic process"/>
    <property type="evidence" value="ECO:0007669"/>
    <property type="project" value="TreeGrafter"/>
</dbReference>
<evidence type="ECO:0000256" key="5">
    <source>
        <dbReference type="ARBA" id="ARBA00022679"/>
    </source>
</evidence>
<dbReference type="PANTHER" id="PTHR23293:SF9">
    <property type="entry name" value="FAD SYNTHASE"/>
    <property type="match status" value="1"/>
</dbReference>
<comment type="pathway">
    <text evidence="1">Cofactor biosynthesis; FAD biosynthesis; FAD from FMN: step 1/1.</text>
</comment>
<keyword evidence="5" id="KW-0808">Transferase</keyword>
<proteinExistence type="predicted"/>
<evidence type="ECO:0000256" key="4">
    <source>
        <dbReference type="ARBA" id="ARBA00022643"/>
    </source>
</evidence>
<dbReference type="FunCoup" id="A0A316YJ17">
    <property type="interactions" value="118"/>
</dbReference>
<evidence type="ECO:0000256" key="11">
    <source>
        <dbReference type="ARBA" id="ARBA00031871"/>
    </source>
</evidence>
<comment type="catalytic activity">
    <reaction evidence="12">
        <text>FMN + ATP + H(+) = FAD + diphosphate</text>
        <dbReference type="Rhea" id="RHEA:17237"/>
        <dbReference type="ChEBI" id="CHEBI:15378"/>
        <dbReference type="ChEBI" id="CHEBI:30616"/>
        <dbReference type="ChEBI" id="CHEBI:33019"/>
        <dbReference type="ChEBI" id="CHEBI:57692"/>
        <dbReference type="ChEBI" id="CHEBI:58210"/>
        <dbReference type="EC" id="2.7.7.2"/>
    </reaction>
</comment>
<dbReference type="InterPro" id="IPR014729">
    <property type="entry name" value="Rossmann-like_a/b/a_fold"/>
</dbReference>
<keyword evidence="9" id="KW-0067">ATP-binding</keyword>
<evidence type="ECO:0000313" key="15">
    <source>
        <dbReference type="EMBL" id="PWN89530.1"/>
    </source>
</evidence>
<organism evidence="15 16">
    <name type="scientific">Acaromyces ingoldii</name>
    <dbReference type="NCBI Taxonomy" id="215250"/>
    <lineage>
        <taxon>Eukaryota</taxon>
        <taxon>Fungi</taxon>
        <taxon>Dikarya</taxon>
        <taxon>Basidiomycota</taxon>
        <taxon>Ustilaginomycotina</taxon>
        <taxon>Exobasidiomycetes</taxon>
        <taxon>Exobasidiales</taxon>
        <taxon>Cryptobasidiaceae</taxon>
        <taxon>Acaromyces</taxon>
    </lineage>
</organism>
<evidence type="ECO:0000256" key="6">
    <source>
        <dbReference type="ARBA" id="ARBA00022695"/>
    </source>
</evidence>
<keyword evidence="4" id="KW-0288">FMN</keyword>
<keyword evidence="16" id="KW-1185">Reference proteome</keyword>
<evidence type="ECO:0000256" key="3">
    <source>
        <dbReference type="ARBA" id="ARBA00022630"/>
    </source>
</evidence>
<feature type="domain" description="Phosphoadenosine phosphosulphate reductase" evidence="14">
    <location>
        <begin position="71"/>
        <end position="235"/>
    </location>
</feature>
<keyword evidence="3" id="KW-0285">Flavoprotein</keyword>
<dbReference type="Gene3D" id="3.40.50.620">
    <property type="entry name" value="HUPs"/>
    <property type="match status" value="1"/>
</dbReference>
<sequence length="318" mass="35188">MVTLPTAMSAPQDSPQGHEHPDSWTRSIDAVYALFESEANRAAYPRLADKVQKAVELCQEVLEELGPRRWALSFNGGKDCTVLVHILSAVLRRLEKLPARTLDPIPALYITCTSPFEQVDEFVAESMQRYDLRLVKLGGDMKAGLEAYLDGVEEVSEVHGSFSGGPPNGTATMEEAGNGERRKRDCRAIFLGTRRTDPHGADLTPRAPTDKGWPNVERVQPILDWDYADVWAFLRCPLLADSGDEEHGNAQSSPAKKLSGSAEGVPYCILYDQGYTSLGSTFNTFRNPYLKSEDGQSYRPAYMLQDGSLERCGRGKQQ</sequence>
<accession>A0A316YJ17</accession>
<dbReference type="SUPFAM" id="SSF52402">
    <property type="entry name" value="Adenine nucleotide alpha hydrolases-like"/>
    <property type="match status" value="1"/>
</dbReference>
<dbReference type="InParanoid" id="A0A316YJ17"/>
<dbReference type="OrthoDB" id="270728at2759"/>
<dbReference type="GO" id="GO:0016787">
    <property type="term" value="F:hydrolase activity"/>
    <property type="evidence" value="ECO:0007669"/>
    <property type="project" value="UniProtKB-KW"/>
</dbReference>
<reference evidence="15 16" key="1">
    <citation type="journal article" date="2018" name="Mol. Biol. Evol.">
        <title>Broad Genomic Sampling Reveals a Smut Pathogenic Ancestry of the Fungal Clade Ustilaginomycotina.</title>
        <authorList>
            <person name="Kijpornyongpan T."/>
            <person name="Mondo S.J."/>
            <person name="Barry K."/>
            <person name="Sandor L."/>
            <person name="Lee J."/>
            <person name="Lipzen A."/>
            <person name="Pangilinan J."/>
            <person name="LaButti K."/>
            <person name="Hainaut M."/>
            <person name="Henrissat B."/>
            <person name="Grigoriev I.V."/>
            <person name="Spatafora J.W."/>
            <person name="Aime M.C."/>
        </authorList>
    </citation>
    <scope>NUCLEOTIDE SEQUENCE [LARGE SCALE GENOMIC DNA]</scope>
    <source>
        <strain evidence="15 16">MCA 4198</strain>
    </source>
</reference>
<evidence type="ECO:0000256" key="8">
    <source>
        <dbReference type="ARBA" id="ARBA00022827"/>
    </source>
</evidence>
<evidence type="ECO:0000256" key="7">
    <source>
        <dbReference type="ARBA" id="ARBA00022741"/>
    </source>
</evidence>
<dbReference type="GeneID" id="37040778"/>
<protein>
    <recommendedName>
        <fullName evidence="2">FAD synthase</fullName>
        <ecNumber evidence="2">2.7.7.2</ecNumber>
    </recommendedName>
    <alternativeName>
        <fullName evidence="10">FAD pyrophosphorylase</fullName>
    </alternativeName>
    <alternativeName>
        <fullName evidence="11">FMN adenylyltransferase</fullName>
    </alternativeName>
</protein>
<evidence type="ECO:0000259" key="14">
    <source>
        <dbReference type="Pfam" id="PF01507"/>
    </source>
</evidence>
<dbReference type="EC" id="2.7.7.2" evidence="2"/>
<feature type="region of interest" description="Disordered" evidence="13">
    <location>
        <begin position="1"/>
        <end position="23"/>
    </location>
</feature>
<name>A0A316YJ17_9BASI</name>
<keyword evidence="7" id="KW-0547">Nucleotide-binding</keyword>
<dbReference type="CDD" id="cd23948">
    <property type="entry name" value="FAD_synthase"/>
    <property type="match status" value="1"/>
</dbReference>
<dbReference type="STRING" id="215250.A0A316YJ17"/>
<evidence type="ECO:0000313" key="16">
    <source>
        <dbReference type="Proteomes" id="UP000245768"/>
    </source>
</evidence>
<feature type="region of interest" description="Disordered" evidence="13">
    <location>
        <begin position="158"/>
        <end position="178"/>
    </location>
</feature>
<dbReference type="Proteomes" id="UP000245768">
    <property type="component" value="Unassembled WGS sequence"/>
</dbReference>
<dbReference type="GO" id="GO:0003919">
    <property type="term" value="F:FMN adenylyltransferase activity"/>
    <property type="evidence" value="ECO:0007669"/>
    <property type="project" value="UniProtKB-EC"/>
</dbReference>
<evidence type="ECO:0000256" key="1">
    <source>
        <dbReference type="ARBA" id="ARBA00004726"/>
    </source>
</evidence>
<gene>
    <name evidence="15" type="ORF">FA10DRAFT_231597</name>
</gene>
<dbReference type="RefSeq" id="XP_025376728.1">
    <property type="nucleotide sequence ID" value="XM_025518862.1"/>
</dbReference>
<evidence type="ECO:0000256" key="13">
    <source>
        <dbReference type="SAM" id="MobiDB-lite"/>
    </source>
</evidence>
<evidence type="ECO:0000256" key="12">
    <source>
        <dbReference type="ARBA" id="ARBA00049494"/>
    </source>
</evidence>
<keyword evidence="15" id="KW-0378">Hydrolase</keyword>
<dbReference type="GO" id="GO:0005524">
    <property type="term" value="F:ATP binding"/>
    <property type="evidence" value="ECO:0007669"/>
    <property type="project" value="UniProtKB-KW"/>
</dbReference>
<dbReference type="PANTHER" id="PTHR23293">
    <property type="entry name" value="FAD SYNTHETASE-RELATED FMN ADENYLYLTRANSFERASE"/>
    <property type="match status" value="1"/>
</dbReference>
<evidence type="ECO:0000256" key="10">
    <source>
        <dbReference type="ARBA" id="ARBA00031145"/>
    </source>
</evidence>
<dbReference type="InterPro" id="IPR002500">
    <property type="entry name" value="PAPS_reduct_dom"/>
</dbReference>
<evidence type="ECO:0000256" key="2">
    <source>
        <dbReference type="ARBA" id="ARBA00012393"/>
    </source>
</evidence>
<evidence type="ECO:0000256" key="9">
    <source>
        <dbReference type="ARBA" id="ARBA00022840"/>
    </source>
</evidence>
<dbReference type="EMBL" id="KZ819637">
    <property type="protein sequence ID" value="PWN89530.1"/>
    <property type="molecule type" value="Genomic_DNA"/>
</dbReference>
<keyword evidence="8" id="KW-0274">FAD</keyword>